<evidence type="ECO:0000256" key="1">
    <source>
        <dbReference type="ARBA" id="ARBA00000085"/>
    </source>
</evidence>
<keyword evidence="4" id="KW-1003">Cell membrane</keyword>
<feature type="domain" description="Response regulatory" evidence="15">
    <location>
        <begin position="1123"/>
        <end position="1243"/>
    </location>
</feature>
<dbReference type="PANTHER" id="PTHR45339:SF1">
    <property type="entry name" value="HYBRID SIGNAL TRANSDUCTION HISTIDINE KINASE J"/>
    <property type="match status" value="1"/>
</dbReference>
<gene>
    <name evidence="19" type="ORF">QM480_00890</name>
</gene>
<evidence type="ECO:0000256" key="8">
    <source>
        <dbReference type="ARBA" id="ARBA00022840"/>
    </source>
</evidence>
<feature type="domain" description="HPt" evidence="18">
    <location>
        <begin position="1422"/>
        <end position="1518"/>
    </location>
</feature>
<evidence type="ECO:0000259" key="16">
    <source>
        <dbReference type="PROSITE" id="PS50112"/>
    </source>
</evidence>
<dbReference type="PROSITE" id="PS50110">
    <property type="entry name" value="RESPONSE_REGULATORY"/>
    <property type="match status" value="2"/>
</dbReference>
<comment type="catalytic activity">
    <reaction evidence="1">
        <text>ATP + protein L-histidine = ADP + protein N-phospho-L-histidine.</text>
        <dbReference type="EC" id="2.7.13.3"/>
    </reaction>
</comment>
<evidence type="ECO:0000259" key="15">
    <source>
        <dbReference type="PROSITE" id="PS50110"/>
    </source>
</evidence>
<dbReference type="PANTHER" id="PTHR45339">
    <property type="entry name" value="HYBRID SIGNAL TRANSDUCTION HISTIDINE KINASE J"/>
    <property type="match status" value="1"/>
</dbReference>
<dbReference type="InterPro" id="IPR003661">
    <property type="entry name" value="HisK_dim/P_dom"/>
</dbReference>
<comment type="caution">
    <text evidence="19">The sequence shown here is derived from an EMBL/GenBank/DDBJ whole genome shotgun (WGS) entry which is preliminary data.</text>
</comment>
<dbReference type="PROSITE" id="PS50113">
    <property type="entry name" value="PAC"/>
    <property type="match status" value="3"/>
</dbReference>
<dbReference type="SUPFAM" id="SSF47226">
    <property type="entry name" value="Histidine-containing phosphotransfer domain, HPT domain"/>
    <property type="match status" value="1"/>
</dbReference>
<dbReference type="InterPro" id="IPR008207">
    <property type="entry name" value="Sig_transdc_His_kin_Hpt_dom"/>
</dbReference>
<dbReference type="Pfam" id="PF00072">
    <property type="entry name" value="Response_reg"/>
    <property type="match status" value="2"/>
</dbReference>
<proteinExistence type="predicted"/>
<dbReference type="Proteomes" id="UP001236569">
    <property type="component" value="Unassembled WGS sequence"/>
</dbReference>
<dbReference type="EC" id="2.7.13.3" evidence="3"/>
<keyword evidence="7" id="KW-0547">Nucleotide-binding</keyword>
<dbReference type="InterPro" id="IPR036097">
    <property type="entry name" value="HisK_dim/P_sf"/>
</dbReference>
<evidence type="ECO:0000256" key="11">
    <source>
        <dbReference type="ARBA" id="ARBA00023136"/>
    </source>
</evidence>
<dbReference type="PROSITE" id="PS50894">
    <property type="entry name" value="HPT"/>
    <property type="match status" value="1"/>
</dbReference>
<feature type="domain" description="PAS" evidence="16">
    <location>
        <begin position="355"/>
        <end position="426"/>
    </location>
</feature>
<protein>
    <recommendedName>
        <fullName evidence="3">histidine kinase</fullName>
        <ecNumber evidence="3">2.7.13.3</ecNumber>
    </recommendedName>
</protein>
<evidence type="ECO:0000256" key="12">
    <source>
        <dbReference type="PROSITE-ProRule" id="PRU00110"/>
    </source>
</evidence>
<dbReference type="Pfam" id="PF13426">
    <property type="entry name" value="PAS_9"/>
    <property type="match status" value="2"/>
</dbReference>
<dbReference type="Pfam" id="PF00512">
    <property type="entry name" value="HisKA"/>
    <property type="match status" value="1"/>
</dbReference>
<keyword evidence="5 13" id="KW-0597">Phosphoprotein</keyword>
<evidence type="ECO:0000256" key="3">
    <source>
        <dbReference type="ARBA" id="ARBA00012438"/>
    </source>
</evidence>
<evidence type="ECO:0000259" key="17">
    <source>
        <dbReference type="PROSITE" id="PS50113"/>
    </source>
</evidence>
<evidence type="ECO:0000259" key="18">
    <source>
        <dbReference type="PROSITE" id="PS50894"/>
    </source>
</evidence>
<keyword evidence="8" id="KW-0067">ATP-binding</keyword>
<dbReference type="SMART" id="SM00387">
    <property type="entry name" value="HATPase_c"/>
    <property type="match status" value="1"/>
</dbReference>
<dbReference type="Gene3D" id="3.40.50.2300">
    <property type="match status" value="2"/>
</dbReference>
<evidence type="ECO:0000313" key="20">
    <source>
        <dbReference type="Proteomes" id="UP001236569"/>
    </source>
</evidence>
<name>A0ABT6YGZ2_9BACT</name>
<dbReference type="CDD" id="cd00130">
    <property type="entry name" value="PAS"/>
    <property type="match status" value="5"/>
</dbReference>
<dbReference type="SUPFAM" id="SSF47384">
    <property type="entry name" value="Homodimeric domain of signal transducing histidine kinase"/>
    <property type="match status" value="1"/>
</dbReference>
<feature type="domain" description="Histidine kinase" evidence="14">
    <location>
        <begin position="885"/>
        <end position="1107"/>
    </location>
</feature>
<dbReference type="SUPFAM" id="SSF55785">
    <property type="entry name" value="PYP-like sensor domain (PAS domain)"/>
    <property type="match status" value="6"/>
</dbReference>
<dbReference type="InterPro" id="IPR000700">
    <property type="entry name" value="PAS-assoc_C"/>
</dbReference>
<feature type="domain" description="Response regulatory" evidence="15">
    <location>
        <begin position="1270"/>
        <end position="1389"/>
    </location>
</feature>
<keyword evidence="10" id="KW-0902">Two-component regulatory system</keyword>
<dbReference type="InterPro" id="IPR003594">
    <property type="entry name" value="HATPase_dom"/>
</dbReference>
<keyword evidence="20" id="KW-1185">Reference proteome</keyword>
<dbReference type="RefSeq" id="WP_283368220.1">
    <property type="nucleotide sequence ID" value="NZ_JASHID010000001.1"/>
</dbReference>
<feature type="modified residue" description="4-aspartylphosphate" evidence="13">
    <location>
        <position position="1321"/>
    </location>
</feature>
<dbReference type="InterPro" id="IPR013655">
    <property type="entry name" value="PAS_fold_3"/>
</dbReference>
<dbReference type="SUPFAM" id="SSF55874">
    <property type="entry name" value="ATPase domain of HSP90 chaperone/DNA topoisomerase II/histidine kinase"/>
    <property type="match status" value="1"/>
</dbReference>
<dbReference type="SMART" id="SM00091">
    <property type="entry name" value="PAS"/>
    <property type="match status" value="5"/>
</dbReference>
<dbReference type="Pfam" id="PF08447">
    <property type="entry name" value="PAS_3"/>
    <property type="match status" value="2"/>
</dbReference>
<dbReference type="Gene3D" id="3.30.565.10">
    <property type="entry name" value="Histidine kinase-like ATPase, C-terminal domain"/>
    <property type="match status" value="1"/>
</dbReference>
<evidence type="ECO:0000256" key="9">
    <source>
        <dbReference type="ARBA" id="ARBA00022989"/>
    </source>
</evidence>
<dbReference type="PRINTS" id="PR00344">
    <property type="entry name" value="BCTRLSENSOR"/>
</dbReference>
<feature type="domain" description="PAC" evidence="17">
    <location>
        <begin position="428"/>
        <end position="481"/>
    </location>
</feature>
<dbReference type="PROSITE" id="PS50109">
    <property type="entry name" value="HIS_KIN"/>
    <property type="match status" value="1"/>
</dbReference>
<dbReference type="Gene3D" id="1.20.120.160">
    <property type="entry name" value="HPT domain"/>
    <property type="match status" value="1"/>
</dbReference>
<dbReference type="InterPro" id="IPR036890">
    <property type="entry name" value="HATPase_C_sf"/>
</dbReference>
<dbReference type="InterPro" id="IPR001789">
    <property type="entry name" value="Sig_transdc_resp-reg_receiver"/>
</dbReference>
<keyword evidence="9" id="KW-1133">Transmembrane helix</keyword>
<dbReference type="SMART" id="SM00448">
    <property type="entry name" value="REC"/>
    <property type="match status" value="2"/>
</dbReference>
<dbReference type="SMART" id="SM00388">
    <property type="entry name" value="HisKA"/>
    <property type="match status" value="1"/>
</dbReference>
<dbReference type="InterPro" id="IPR005467">
    <property type="entry name" value="His_kinase_dom"/>
</dbReference>
<dbReference type="CDD" id="cd00082">
    <property type="entry name" value="HisKA"/>
    <property type="match status" value="1"/>
</dbReference>
<evidence type="ECO:0000256" key="5">
    <source>
        <dbReference type="ARBA" id="ARBA00022553"/>
    </source>
</evidence>
<dbReference type="InterPro" id="IPR011006">
    <property type="entry name" value="CheY-like_superfamily"/>
</dbReference>
<dbReference type="Pfam" id="PF13188">
    <property type="entry name" value="PAS_8"/>
    <property type="match status" value="1"/>
</dbReference>
<comment type="subcellular location">
    <subcellularLocation>
        <location evidence="2">Cell membrane</location>
        <topology evidence="2">Multi-pass membrane protein</topology>
    </subcellularLocation>
</comment>
<organism evidence="19 20">
    <name type="scientific">Flectobacillus longus</name>
    <dbReference type="NCBI Taxonomy" id="2984207"/>
    <lineage>
        <taxon>Bacteria</taxon>
        <taxon>Pseudomonadati</taxon>
        <taxon>Bacteroidota</taxon>
        <taxon>Cytophagia</taxon>
        <taxon>Cytophagales</taxon>
        <taxon>Flectobacillaceae</taxon>
        <taxon>Flectobacillus</taxon>
    </lineage>
</organism>
<evidence type="ECO:0000313" key="19">
    <source>
        <dbReference type="EMBL" id="MDI9862861.1"/>
    </source>
</evidence>
<dbReference type="Gene3D" id="3.30.450.20">
    <property type="entry name" value="PAS domain"/>
    <property type="match status" value="6"/>
</dbReference>
<dbReference type="Pfam" id="PF02518">
    <property type="entry name" value="HATPase_c"/>
    <property type="match status" value="1"/>
</dbReference>
<dbReference type="CDD" id="cd00088">
    <property type="entry name" value="HPT"/>
    <property type="match status" value="1"/>
</dbReference>
<keyword evidence="6" id="KW-0812">Transmembrane</keyword>
<feature type="domain" description="PAS" evidence="16">
    <location>
        <begin position="237"/>
        <end position="307"/>
    </location>
</feature>
<feature type="domain" description="PAC" evidence="17">
    <location>
        <begin position="556"/>
        <end position="606"/>
    </location>
</feature>
<keyword evidence="11" id="KW-0472">Membrane</keyword>
<evidence type="ECO:0000256" key="4">
    <source>
        <dbReference type="ARBA" id="ARBA00022475"/>
    </source>
</evidence>
<dbReference type="SMART" id="SM00086">
    <property type="entry name" value="PAC"/>
    <property type="match status" value="5"/>
</dbReference>
<dbReference type="CDD" id="cd17546">
    <property type="entry name" value="REC_hyHK_CKI1_RcsC-like"/>
    <property type="match status" value="2"/>
</dbReference>
<dbReference type="InterPro" id="IPR004358">
    <property type="entry name" value="Sig_transdc_His_kin-like_C"/>
</dbReference>
<feature type="domain" description="PAS" evidence="16">
    <location>
        <begin position="117"/>
        <end position="172"/>
    </location>
</feature>
<feature type="modified residue" description="Phosphohistidine" evidence="12">
    <location>
        <position position="1461"/>
    </location>
</feature>
<evidence type="ECO:0000256" key="6">
    <source>
        <dbReference type="ARBA" id="ARBA00022692"/>
    </source>
</evidence>
<dbReference type="InterPro" id="IPR000014">
    <property type="entry name" value="PAS"/>
</dbReference>
<feature type="domain" description="PAC" evidence="17">
    <location>
        <begin position="687"/>
        <end position="737"/>
    </location>
</feature>
<accession>A0ABT6YGZ2</accession>
<evidence type="ECO:0000256" key="13">
    <source>
        <dbReference type="PROSITE-ProRule" id="PRU00169"/>
    </source>
</evidence>
<dbReference type="Gene3D" id="1.10.287.130">
    <property type="match status" value="1"/>
</dbReference>
<dbReference type="InterPro" id="IPR036641">
    <property type="entry name" value="HPT_dom_sf"/>
</dbReference>
<dbReference type="Pfam" id="PF01627">
    <property type="entry name" value="Hpt"/>
    <property type="match status" value="1"/>
</dbReference>
<dbReference type="InterPro" id="IPR035965">
    <property type="entry name" value="PAS-like_dom_sf"/>
</dbReference>
<evidence type="ECO:0000256" key="10">
    <source>
        <dbReference type="ARBA" id="ARBA00023012"/>
    </source>
</evidence>
<evidence type="ECO:0000256" key="2">
    <source>
        <dbReference type="ARBA" id="ARBA00004651"/>
    </source>
</evidence>
<feature type="modified residue" description="4-aspartylphosphate" evidence="13">
    <location>
        <position position="1173"/>
    </location>
</feature>
<evidence type="ECO:0000259" key="14">
    <source>
        <dbReference type="PROSITE" id="PS50109"/>
    </source>
</evidence>
<dbReference type="EMBL" id="JASHID010000001">
    <property type="protein sequence ID" value="MDI9862861.1"/>
    <property type="molecule type" value="Genomic_DNA"/>
</dbReference>
<dbReference type="InterPro" id="IPR001610">
    <property type="entry name" value="PAC"/>
</dbReference>
<sequence length="1518" mass="172129">MNQVKIDLFEEVKHNPAFFDWIISNSFTGYGFMDDTETKKIWFNDNIIEFLRNKDLDLHVVQESLWEHLPFSSGDFKIFLNNSAQDKICLEAFPFHFEESTKVALGLKISDISNYERAELVSSIIKNRAFYIVTTDLFGNYSFVNEHFCNVFSFSHEEIIGQNALLNIIPEDHQKCQDTVALCFQFPNIPHPVILRKPDKNGEVIVNAWEFSGQTNHQGEVFEILCTGYNITDQIRIQNDLSVLVATMSDILMVVGTDFKIKYLSNSWERVLNQSVEGWMGLNYLTLIHEDDKEKLASAIKNLGESQTQTSVEYRILDFSEEWVWLRSSINYDAATKNLVFTSQNISENKEKEEKLKELALVASKTTDAIIIADAQGRITWINQAYEDLTGYSLEEVIGRKPSELIHGPETDAETVKRIRNAIKNQVPVSEVILNYTKDKQTYWVDITINPVFDENNHCTNYIAVERNISAKKIAEDELQDTKASLQQTSEVALVGGWELRVPNRDLYWTDITRSIFEVEPDFIPALEKSVNFYTPEYRNLLLESVENCIQHQQSFDIEVEVFTQKGVKKWLRLIGKMDVESTPQKAYGVVQDITKVKIAEEEAKKSTLLLQKLSSQVPGSLYLYEFSEKTGRFSFPYVSAGISEIYEVTPEKIIQNPELIFSRIIPEDQQRVIDSMQFALNAFIPWEQEFRILDSKGNIKWLRGASTPEKTEDSSLWHGYLQDITKRKEFEYQITTSEEKFRSLFDYTSDAVVLYTQNGIMDCNPATLRLLGVASKSELIGKHPIDFSPEYQPNGVKSADMIHDVLLELKDKDFYGFEFLHKKMDTGESFPCDILLNSINISGTRIVQSVIRDITSRKETEAQLMKAREQAEAASRSKSEFLANMSHEIRTPLNGVIGFTDLLMRTQLDETQQQYMSTVHQSANSLLDIINDILDFSKIEAGKLELAPEKIDLLELGGQVADMIKFQAHRKDLEMLLNISPLVNRYIHADPIRLRQVLVNLLGNAVKFTQTGEIELKVEVLSSSPKNPTLFRFSVRDTGVGIEPKNQQKIFEAFSQEDASTTRKFGGTGLGLTIANKLLALMNSRLQLESTPGLGSTFYFDVAFETEQAGPIKANLPLSIQKVLIVDDNDTNRLIIHEMLALKQIESVCAKNGIEALDKLKLDKTFDVVLMDYHMPYLDGIETTRHIRNKLGIDAKDLPIILFSSSSDDDSLQVACQELSIQQRLVKPIKIQQFYEALSRLHTSNDTIQASNTGFADTVLAESFQAKLDILLVEDNPVNMLLATTFLNKIVPNATIIKANNGSEALEKFQKKRPDIVFMDIQMPVMNGYETATAIRTIEAGEQSVPIIALTAGTVVGEKERCLEAGMSDYITKPVLKATIQKMITKWVLDKFEQEESSNLSSKQLLIHFDKNELIERTGADDGLIAQLMELAFLQTDSFLAEIQDAFTSQDWALVQSLAHKLKGTALSVSFIKLGNIASELEELPNPEPIKVKNLIHELIQEIEWLGALKPSIPILN</sequence>
<evidence type="ECO:0000256" key="7">
    <source>
        <dbReference type="ARBA" id="ARBA00022741"/>
    </source>
</evidence>
<dbReference type="NCBIfam" id="TIGR00229">
    <property type="entry name" value="sensory_box"/>
    <property type="match status" value="4"/>
</dbReference>
<reference evidence="19 20" key="1">
    <citation type="submission" date="2023-05" db="EMBL/GenBank/DDBJ databases">
        <title>Novel species of genus Flectobacillus isolated from stream in China.</title>
        <authorList>
            <person name="Lu H."/>
        </authorList>
    </citation>
    <scope>NUCLEOTIDE SEQUENCE [LARGE SCALE GENOMIC DNA]</scope>
    <source>
        <strain evidence="19 20">DC10W</strain>
    </source>
</reference>
<dbReference type="CDD" id="cd16922">
    <property type="entry name" value="HATPase_EvgS-ArcB-TorS-like"/>
    <property type="match status" value="1"/>
</dbReference>
<dbReference type="PROSITE" id="PS50112">
    <property type="entry name" value="PAS"/>
    <property type="match status" value="3"/>
</dbReference>
<dbReference type="SUPFAM" id="SSF52172">
    <property type="entry name" value="CheY-like"/>
    <property type="match status" value="2"/>
</dbReference>